<dbReference type="EMBL" id="CP016247">
    <property type="protein sequence ID" value="ANQ08280.1"/>
    <property type="molecule type" value="Genomic_DNA"/>
</dbReference>
<keyword evidence="2" id="KW-0812">Transmembrane</keyword>
<sequence>MNSYCLRQSGGNDPYCTKINEIFGSGNSPGELKSKCLSLYNARIASLTGEGEEDCLKGLPSRDMYNKLKSEKCDNSDITIFFSRKKPKLESYFSLMTIEDYLDLIVNAYCYSTIGSSEKTVDAQRCTALYHFIGSLLPNHSNTNGFSQQMNKIYSELNMNYSPKNCSLDDGGCFNDSKIPFPERKTIFDYWQDYSQLQSLIKDSEQSSCGQKYREYLDAADSAYQSINGTCTSTNTGTPPTPNDIFCTEFNSKFNTTARSDSGSGSIKKPSELISELEPKLQLQQQQQQQQQPQPPQLPFPAGGPPARRGGDASSVVPGAVSGGLAAIGLPAVLFFLYKYTNLFSGIGGTLFSGKSRRGKRSVRQNLSTSFSDDSRTEYSTEASTIGDLTDASIIYDRQHNERINNRTPGNRNVAYQRM</sequence>
<keyword evidence="2" id="KW-1133">Transmembrane helix</keyword>
<dbReference type="InterPro" id="IPR008780">
    <property type="entry name" value="Plasmodium_Vir"/>
</dbReference>
<dbReference type="GeneID" id="30909075"/>
<keyword evidence="4" id="KW-1185">Reference proteome</keyword>
<accession>A0A1B1DZY7</accession>
<dbReference type="VEuPathDB" id="PlasmoDB:PCOAH_00023470"/>
<feature type="compositionally biased region" description="Low complexity" evidence="1">
    <location>
        <begin position="281"/>
        <end position="292"/>
    </location>
</feature>
<evidence type="ECO:0008006" key="5">
    <source>
        <dbReference type="Google" id="ProtNLM"/>
    </source>
</evidence>
<protein>
    <recommendedName>
        <fullName evidence="5">KIR protein</fullName>
    </recommendedName>
</protein>
<feature type="transmembrane region" description="Helical" evidence="2">
    <location>
        <begin position="316"/>
        <end position="338"/>
    </location>
</feature>
<feature type="compositionally biased region" description="Pro residues" evidence="1">
    <location>
        <begin position="293"/>
        <end position="304"/>
    </location>
</feature>
<evidence type="ECO:0000313" key="3">
    <source>
        <dbReference type="EMBL" id="ANQ08280.1"/>
    </source>
</evidence>
<feature type="region of interest" description="Disordered" evidence="1">
    <location>
        <begin position="278"/>
        <end position="315"/>
    </location>
</feature>
<dbReference type="Proteomes" id="UP000092716">
    <property type="component" value="Chromosome 9"/>
</dbReference>
<evidence type="ECO:0000313" key="4">
    <source>
        <dbReference type="Proteomes" id="UP000092716"/>
    </source>
</evidence>
<name>A0A1B1DZY7_9APIC</name>
<dbReference type="Pfam" id="PF05795">
    <property type="entry name" value="Plasmodium_Vir"/>
    <property type="match status" value="1"/>
</dbReference>
<dbReference type="KEGG" id="pcot:PCOAH_00023470"/>
<evidence type="ECO:0000256" key="2">
    <source>
        <dbReference type="SAM" id="Phobius"/>
    </source>
</evidence>
<dbReference type="AlphaFoldDB" id="A0A1B1DZY7"/>
<dbReference type="OrthoDB" id="381419at2759"/>
<keyword evidence="2" id="KW-0472">Membrane</keyword>
<organism evidence="3 4">
    <name type="scientific">Plasmodium coatneyi</name>
    <dbReference type="NCBI Taxonomy" id="208452"/>
    <lineage>
        <taxon>Eukaryota</taxon>
        <taxon>Sar</taxon>
        <taxon>Alveolata</taxon>
        <taxon>Apicomplexa</taxon>
        <taxon>Aconoidasida</taxon>
        <taxon>Haemosporida</taxon>
        <taxon>Plasmodiidae</taxon>
        <taxon>Plasmodium</taxon>
    </lineage>
</organism>
<proteinExistence type="predicted"/>
<reference evidence="4" key="1">
    <citation type="submission" date="2016-06" db="EMBL/GenBank/DDBJ databases">
        <title>First high quality genome sequence of Plasmodium coatneyi using continuous long reads from single molecule, real-time sequencing.</title>
        <authorList>
            <person name="Chien J.-T."/>
            <person name="Pakala S.B."/>
            <person name="Geraldo J.A."/>
            <person name="Lapp S.A."/>
            <person name="Barnwell J.W."/>
            <person name="Kissinger J.C."/>
            <person name="Galinski M.R."/>
            <person name="Humphrey J.C."/>
        </authorList>
    </citation>
    <scope>NUCLEOTIDE SEQUENCE [LARGE SCALE GENOMIC DNA]</scope>
    <source>
        <strain evidence="4">Hackeri</strain>
    </source>
</reference>
<evidence type="ECO:0000256" key="1">
    <source>
        <dbReference type="SAM" id="MobiDB-lite"/>
    </source>
</evidence>
<dbReference type="RefSeq" id="XP_019914975.1">
    <property type="nucleotide sequence ID" value="XM_020059154.1"/>
</dbReference>
<gene>
    <name evidence="3" type="ORF">PCOAH_00023470</name>
</gene>